<accession>A0ABU8WQM5</accession>
<dbReference type="InterPro" id="IPR041375">
    <property type="entry name" value="VapC45_PIN-like"/>
</dbReference>
<gene>
    <name evidence="2" type="ORF">WKW82_21330</name>
</gene>
<keyword evidence="3" id="KW-1185">Reference proteome</keyword>
<dbReference type="Proteomes" id="UP001385892">
    <property type="component" value="Unassembled WGS sequence"/>
</dbReference>
<reference evidence="2 3" key="1">
    <citation type="submission" date="2024-03" db="EMBL/GenBank/DDBJ databases">
        <title>Novel species of the genus Variovorax.</title>
        <authorList>
            <person name="Liu Q."/>
            <person name="Xin Y.-H."/>
        </authorList>
    </citation>
    <scope>NUCLEOTIDE SEQUENCE [LARGE SCALE GENOMIC DNA]</scope>
    <source>
        <strain evidence="2 3">KACC 18900</strain>
    </source>
</reference>
<proteinExistence type="predicted"/>
<name>A0ABU8WQM5_9BURK</name>
<sequence>MKFFFDANLSPRMARGIAGLSGTYGDVQVATLLDMFPKDVKDVDFINSLSETGQWCIVSIDRFTKHHNAEREALRRGGHIVFVLEKQWSTVPYWIKAERLVKWWPQIVNQARILESGMLSVPFAHRTTAKFKQIRL</sequence>
<evidence type="ECO:0000259" key="1">
    <source>
        <dbReference type="Pfam" id="PF18478"/>
    </source>
</evidence>
<organism evidence="2 3">
    <name type="scientific">Variovorax rhizosphaerae</name>
    <dbReference type="NCBI Taxonomy" id="1836200"/>
    <lineage>
        <taxon>Bacteria</taxon>
        <taxon>Pseudomonadati</taxon>
        <taxon>Pseudomonadota</taxon>
        <taxon>Betaproteobacteria</taxon>
        <taxon>Burkholderiales</taxon>
        <taxon>Comamonadaceae</taxon>
        <taxon>Variovorax</taxon>
    </lineage>
</organism>
<evidence type="ECO:0000313" key="3">
    <source>
        <dbReference type="Proteomes" id="UP001385892"/>
    </source>
</evidence>
<protein>
    <recommendedName>
        <fullName evidence="1">VapC45 PIN like domain-containing protein</fullName>
    </recommendedName>
</protein>
<dbReference type="Pfam" id="PF18478">
    <property type="entry name" value="PIN_10"/>
    <property type="match status" value="1"/>
</dbReference>
<comment type="caution">
    <text evidence="2">The sequence shown here is derived from an EMBL/GenBank/DDBJ whole genome shotgun (WGS) entry which is preliminary data.</text>
</comment>
<evidence type="ECO:0000313" key="2">
    <source>
        <dbReference type="EMBL" id="MEJ8849214.1"/>
    </source>
</evidence>
<feature type="domain" description="VapC45 PIN like" evidence="1">
    <location>
        <begin position="1"/>
        <end position="86"/>
    </location>
</feature>
<dbReference type="EMBL" id="JBBKZT010000010">
    <property type="protein sequence ID" value="MEJ8849214.1"/>
    <property type="molecule type" value="Genomic_DNA"/>
</dbReference>
<dbReference type="RefSeq" id="WP_340344622.1">
    <property type="nucleotide sequence ID" value="NZ_JBBKZT010000010.1"/>
</dbReference>